<evidence type="ECO:0000313" key="2">
    <source>
        <dbReference type="EMBL" id="EIW81010.1"/>
    </source>
</evidence>
<dbReference type="AlphaFoldDB" id="A0A5M3MPM1"/>
<dbReference type="EMBL" id="JH711578">
    <property type="protein sequence ID" value="EIW81010.1"/>
    <property type="molecule type" value="Genomic_DNA"/>
</dbReference>
<feature type="compositionally biased region" description="Basic and acidic residues" evidence="1">
    <location>
        <begin position="29"/>
        <end position="40"/>
    </location>
</feature>
<dbReference type="GeneID" id="19207776"/>
<dbReference type="OMA" id="FQTVGRP"/>
<feature type="compositionally biased region" description="Basic and acidic residues" evidence="1">
    <location>
        <begin position="1"/>
        <end position="19"/>
    </location>
</feature>
<sequence length="99" mass="11212">MEKDLAHRGPNKTTDDQFKKTFQTVGRPETTDHDIHEDFLKNPPNNHPSEFTNSDNLGKKEGAYEREPMQMGVLGYEETGRVKKSAVQGAMLEEDSVHP</sequence>
<dbReference type="OrthoDB" id="3224585at2759"/>
<feature type="region of interest" description="Disordered" evidence="1">
    <location>
        <begin position="1"/>
        <end position="61"/>
    </location>
</feature>
<keyword evidence="3" id="KW-1185">Reference proteome</keyword>
<evidence type="ECO:0000256" key="1">
    <source>
        <dbReference type="SAM" id="MobiDB-lite"/>
    </source>
</evidence>
<dbReference type="RefSeq" id="XP_007768249.1">
    <property type="nucleotide sequence ID" value="XM_007770059.1"/>
</dbReference>
<organism evidence="2 3">
    <name type="scientific">Coniophora puteana (strain RWD-64-598)</name>
    <name type="common">Brown rot fungus</name>
    <dbReference type="NCBI Taxonomy" id="741705"/>
    <lineage>
        <taxon>Eukaryota</taxon>
        <taxon>Fungi</taxon>
        <taxon>Dikarya</taxon>
        <taxon>Basidiomycota</taxon>
        <taxon>Agaricomycotina</taxon>
        <taxon>Agaricomycetes</taxon>
        <taxon>Agaricomycetidae</taxon>
        <taxon>Boletales</taxon>
        <taxon>Coniophorineae</taxon>
        <taxon>Coniophoraceae</taxon>
        <taxon>Coniophora</taxon>
    </lineage>
</organism>
<accession>A0A5M3MPM1</accession>
<name>A0A5M3MPM1_CONPW</name>
<protein>
    <submittedName>
        <fullName evidence="2">Uncharacterized protein</fullName>
    </submittedName>
</protein>
<gene>
    <name evidence="2" type="ORF">CONPUDRAFT_56150</name>
</gene>
<dbReference type="Proteomes" id="UP000053558">
    <property type="component" value="Unassembled WGS sequence"/>
</dbReference>
<proteinExistence type="predicted"/>
<comment type="caution">
    <text evidence="2">The sequence shown here is derived from an EMBL/GenBank/DDBJ whole genome shotgun (WGS) entry which is preliminary data.</text>
</comment>
<evidence type="ECO:0000313" key="3">
    <source>
        <dbReference type="Proteomes" id="UP000053558"/>
    </source>
</evidence>
<reference evidence="3" key="1">
    <citation type="journal article" date="2012" name="Science">
        <title>The Paleozoic origin of enzymatic lignin decomposition reconstructed from 31 fungal genomes.</title>
        <authorList>
            <person name="Floudas D."/>
            <person name="Binder M."/>
            <person name="Riley R."/>
            <person name="Barry K."/>
            <person name="Blanchette R.A."/>
            <person name="Henrissat B."/>
            <person name="Martinez A.T."/>
            <person name="Otillar R."/>
            <person name="Spatafora J.W."/>
            <person name="Yadav J.S."/>
            <person name="Aerts A."/>
            <person name="Benoit I."/>
            <person name="Boyd A."/>
            <person name="Carlson A."/>
            <person name="Copeland A."/>
            <person name="Coutinho P.M."/>
            <person name="de Vries R.P."/>
            <person name="Ferreira P."/>
            <person name="Findley K."/>
            <person name="Foster B."/>
            <person name="Gaskell J."/>
            <person name="Glotzer D."/>
            <person name="Gorecki P."/>
            <person name="Heitman J."/>
            <person name="Hesse C."/>
            <person name="Hori C."/>
            <person name="Igarashi K."/>
            <person name="Jurgens J.A."/>
            <person name="Kallen N."/>
            <person name="Kersten P."/>
            <person name="Kohler A."/>
            <person name="Kuees U."/>
            <person name="Kumar T.K.A."/>
            <person name="Kuo A."/>
            <person name="LaButti K."/>
            <person name="Larrondo L.F."/>
            <person name="Lindquist E."/>
            <person name="Ling A."/>
            <person name="Lombard V."/>
            <person name="Lucas S."/>
            <person name="Lundell T."/>
            <person name="Martin R."/>
            <person name="McLaughlin D.J."/>
            <person name="Morgenstern I."/>
            <person name="Morin E."/>
            <person name="Murat C."/>
            <person name="Nagy L.G."/>
            <person name="Nolan M."/>
            <person name="Ohm R.A."/>
            <person name="Patyshakuliyeva A."/>
            <person name="Rokas A."/>
            <person name="Ruiz-Duenas F.J."/>
            <person name="Sabat G."/>
            <person name="Salamov A."/>
            <person name="Samejima M."/>
            <person name="Schmutz J."/>
            <person name="Slot J.C."/>
            <person name="St John F."/>
            <person name="Stenlid J."/>
            <person name="Sun H."/>
            <person name="Sun S."/>
            <person name="Syed K."/>
            <person name="Tsang A."/>
            <person name="Wiebenga A."/>
            <person name="Young D."/>
            <person name="Pisabarro A."/>
            <person name="Eastwood D.C."/>
            <person name="Martin F."/>
            <person name="Cullen D."/>
            <person name="Grigoriev I.V."/>
            <person name="Hibbett D.S."/>
        </authorList>
    </citation>
    <scope>NUCLEOTIDE SEQUENCE [LARGE SCALE GENOMIC DNA]</scope>
    <source>
        <strain evidence="3">RWD-64-598 SS2</strain>
    </source>
</reference>
<dbReference type="KEGG" id="cput:CONPUDRAFT_56150"/>
<feature type="compositionally biased region" description="Polar residues" evidence="1">
    <location>
        <begin position="43"/>
        <end position="56"/>
    </location>
</feature>